<proteinExistence type="predicted"/>
<organism evidence="2 3">
    <name type="scientific">Gymnopus androsaceus JB14</name>
    <dbReference type="NCBI Taxonomy" id="1447944"/>
    <lineage>
        <taxon>Eukaryota</taxon>
        <taxon>Fungi</taxon>
        <taxon>Dikarya</taxon>
        <taxon>Basidiomycota</taxon>
        <taxon>Agaricomycotina</taxon>
        <taxon>Agaricomycetes</taxon>
        <taxon>Agaricomycetidae</taxon>
        <taxon>Agaricales</taxon>
        <taxon>Marasmiineae</taxon>
        <taxon>Omphalotaceae</taxon>
        <taxon>Gymnopus</taxon>
    </lineage>
</organism>
<accession>A0A6A4ITK2</accession>
<dbReference type="EMBL" id="ML769383">
    <property type="protein sequence ID" value="KAE9411195.1"/>
    <property type="molecule type" value="Genomic_DNA"/>
</dbReference>
<feature type="non-terminal residue" evidence="2">
    <location>
        <position position="1"/>
    </location>
</feature>
<protein>
    <submittedName>
        <fullName evidence="2">Uncharacterized protein</fullName>
    </submittedName>
</protein>
<reference evidence="2" key="1">
    <citation type="journal article" date="2019" name="Environ. Microbiol.">
        <title>Fungal ecological strategies reflected in gene transcription - a case study of two litter decomposers.</title>
        <authorList>
            <person name="Barbi F."/>
            <person name="Kohler A."/>
            <person name="Barry K."/>
            <person name="Baskaran P."/>
            <person name="Daum C."/>
            <person name="Fauchery L."/>
            <person name="Ihrmark K."/>
            <person name="Kuo A."/>
            <person name="LaButti K."/>
            <person name="Lipzen A."/>
            <person name="Morin E."/>
            <person name="Grigoriev I.V."/>
            <person name="Henrissat B."/>
            <person name="Lindahl B."/>
            <person name="Martin F."/>
        </authorList>
    </citation>
    <scope>NUCLEOTIDE SEQUENCE</scope>
    <source>
        <strain evidence="2">JB14</strain>
    </source>
</reference>
<dbReference type="OrthoDB" id="2261329at2759"/>
<dbReference type="AlphaFoldDB" id="A0A6A4ITK2"/>
<dbReference type="Proteomes" id="UP000799118">
    <property type="component" value="Unassembled WGS sequence"/>
</dbReference>
<evidence type="ECO:0000313" key="2">
    <source>
        <dbReference type="EMBL" id="KAE9411195.1"/>
    </source>
</evidence>
<evidence type="ECO:0000313" key="3">
    <source>
        <dbReference type="Proteomes" id="UP000799118"/>
    </source>
</evidence>
<gene>
    <name evidence="2" type="ORF">BT96DRAFT_804320</name>
</gene>
<name>A0A6A4ITK2_9AGAR</name>
<keyword evidence="3" id="KW-1185">Reference proteome</keyword>
<keyword evidence="1" id="KW-0175">Coiled coil</keyword>
<feature type="coiled-coil region" evidence="1">
    <location>
        <begin position="102"/>
        <end position="181"/>
    </location>
</feature>
<sequence>QLQADSVRYLNELNVWLETFVNGGTSQIQVLSTSVQQVLHSLGAIASQDGVQGSGLLHDVQRLAQEGQIHNQNTAALHTSLNNIINHLNSQAGFPGQPICIAELIERQRQDHEGLIRTLANELSNEIKDERLRFVDAMREATAINVQAHVEQFKKELKREVQGMTKEVGRLHQEKQSIENQIADLFAFYSKQANNGTIPASDSLLLYMHI</sequence>
<evidence type="ECO:0000256" key="1">
    <source>
        <dbReference type="SAM" id="Coils"/>
    </source>
</evidence>